<dbReference type="SUPFAM" id="SSF160214">
    <property type="entry name" value="FlaG-like"/>
    <property type="match status" value="1"/>
</dbReference>
<dbReference type="PANTHER" id="PTHR37166">
    <property type="entry name" value="PROTEIN FLAG"/>
    <property type="match status" value="1"/>
</dbReference>
<comment type="caution">
    <text evidence="2">The sequence shown here is derived from an EMBL/GenBank/DDBJ whole genome shotgun (WGS) entry which is preliminary data.</text>
</comment>
<keyword evidence="3" id="KW-1185">Reference proteome</keyword>
<dbReference type="Gene3D" id="3.30.160.170">
    <property type="entry name" value="FlaG-like"/>
    <property type="match status" value="1"/>
</dbReference>
<dbReference type="Proteomes" id="UP000631300">
    <property type="component" value="Unassembled WGS sequence"/>
</dbReference>
<dbReference type="InterPro" id="IPR035924">
    <property type="entry name" value="FlaG-like_sf"/>
</dbReference>
<evidence type="ECO:0000313" key="2">
    <source>
        <dbReference type="EMBL" id="GGW73457.1"/>
    </source>
</evidence>
<reference evidence="2" key="2">
    <citation type="submission" date="2020-09" db="EMBL/GenBank/DDBJ databases">
        <authorList>
            <person name="Sun Q."/>
            <person name="Kim S."/>
        </authorList>
    </citation>
    <scope>NUCLEOTIDE SEQUENCE</scope>
    <source>
        <strain evidence="2">KCTC 22164</strain>
    </source>
</reference>
<reference evidence="2" key="1">
    <citation type="journal article" date="2014" name="Int. J. Syst. Evol. Microbiol.">
        <title>Complete genome sequence of Corynebacterium casei LMG S-19264T (=DSM 44701T), isolated from a smear-ripened cheese.</title>
        <authorList>
            <consortium name="US DOE Joint Genome Institute (JGI-PGF)"/>
            <person name="Walter F."/>
            <person name="Albersmeier A."/>
            <person name="Kalinowski J."/>
            <person name="Ruckert C."/>
        </authorList>
    </citation>
    <scope>NUCLEOTIDE SEQUENCE</scope>
    <source>
        <strain evidence="2">KCTC 22164</strain>
    </source>
</reference>
<dbReference type="Pfam" id="PF03646">
    <property type="entry name" value="FlaG"/>
    <property type="match status" value="1"/>
</dbReference>
<feature type="compositionally biased region" description="Basic and acidic residues" evidence="1">
    <location>
        <begin position="61"/>
        <end position="78"/>
    </location>
</feature>
<proteinExistence type="predicted"/>
<feature type="region of interest" description="Disordered" evidence="1">
    <location>
        <begin position="1"/>
        <end position="82"/>
    </location>
</feature>
<evidence type="ECO:0008006" key="4">
    <source>
        <dbReference type="Google" id="ProtNLM"/>
    </source>
</evidence>
<gene>
    <name evidence="2" type="ORF">GCM10007391_01390</name>
</gene>
<evidence type="ECO:0000313" key="3">
    <source>
        <dbReference type="Proteomes" id="UP000631300"/>
    </source>
</evidence>
<dbReference type="RefSeq" id="WP_229804958.1">
    <property type="nucleotide sequence ID" value="NZ_BMXP01000001.1"/>
</dbReference>
<dbReference type="InterPro" id="IPR005186">
    <property type="entry name" value="FlaG"/>
</dbReference>
<feature type="compositionally biased region" description="Low complexity" evidence="1">
    <location>
        <begin position="38"/>
        <end position="49"/>
    </location>
</feature>
<dbReference type="AlphaFoldDB" id="A0A918JEA6"/>
<name>A0A918JEA6_9ALTE</name>
<dbReference type="PANTHER" id="PTHR37166:SF1">
    <property type="entry name" value="PROTEIN FLAG"/>
    <property type="match status" value="1"/>
</dbReference>
<feature type="compositionally biased region" description="Polar residues" evidence="1">
    <location>
        <begin position="1"/>
        <end position="34"/>
    </location>
</feature>
<protein>
    <recommendedName>
        <fullName evidence="4">Flagellar protein FlaG</fullName>
    </recommendedName>
</protein>
<evidence type="ECO:0000256" key="1">
    <source>
        <dbReference type="SAM" id="MobiDB-lite"/>
    </source>
</evidence>
<organism evidence="2 3">
    <name type="scientific">Alteromonas halophila</name>
    <dbReference type="NCBI Taxonomy" id="516698"/>
    <lineage>
        <taxon>Bacteria</taxon>
        <taxon>Pseudomonadati</taxon>
        <taxon>Pseudomonadota</taxon>
        <taxon>Gammaproteobacteria</taxon>
        <taxon>Alteromonadales</taxon>
        <taxon>Alteromonadaceae</taxon>
        <taxon>Alteromonas/Salinimonas group</taxon>
        <taxon>Alteromonas</taxon>
    </lineage>
</organism>
<accession>A0A918JEA6</accession>
<dbReference type="EMBL" id="BMXP01000001">
    <property type="protein sequence ID" value="GGW73457.1"/>
    <property type="molecule type" value="Genomic_DNA"/>
</dbReference>
<sequence>MDIVSIQSGQNTVTQREPSAREASQSTDMQQGLQSREAGAAGATLAQTAPVEISQALSKEAQGRQEDADNSERSKDENLSEMVEQVQSFFRGQNRNLTFAIDDETQRSVVTVKDSDSGDVIRQIPSEELLQLAEYIRAFQKDIDGRVGVFVNNQV</sequence>